<dbReference type="AlphaFoldDB" id="A0A060BKH2"/>
<keyword evidence="4" id="KW-0326">Glycosidase</keyword>
<comment type="similarity">
    <text evidence="1">Belongs to the glycosyl hydrolase 43 family.</text>
</comment>
<keyword evidence="2" id="KW-0732">Signal</keyword>
<dbReference type="InterPro" id="IPR006710">
    <property type="entry name" value="Glyco_hydro_43"/>
</dbReference>
<evidence type="ECO:0000256" key="1">
    <source>
        <dbReference type="ARBA" id="ARBA00009865"/>
    </source>
</evidence>
<keyword evidence="3" id="KW-0378">Hydrolase</keyword>
<dbReference type="PANTHER" id="PTHR43817">
    <property type="entry name" value="GLYCOSYL HYDROLASE"/>
    <property type="match status" value="1"/>
</dbReference>
<name>A0A060BKH2_9ENTR</name>
<dbReference type="GO" id="GO:0005975">
    <property type="term" value="P:carbohydrate metabolic process"/>
    <property type="evidence" value="ECO:0007669"/>
    <property type="project" value="InterPro"/>
</dbReference>
<dbReference type="InterPro" id="IPR023296">
    <property type="entry name" value="Glyco_hydro_beta-prop_sf"/>
</dbReference>
<evidence type="ECO:0000313" key="5">
    <source>
        <dbReference type="EMBL" id="AIA84703.1"/>
    </source>
</evidence>
<dbReference type="SUPFAM" id="SSF75005">
    <property type="entry name" value="Arabinanase/levansucrase/invertase"/>
    <property type="match status" value="1"/>
</dbReference>
<organism evidence="5">
    <name type="scientific">uncultured Salmonella sp</name>
    <dbReference type="NCBI Taxonomy" id="263771"/>
    <lineage>
        <taxon>Bacteria</taxon>
        <taxon>Pseudomonadati</taxon>
        <taxon>Pseudomonadota</taxon>
        <taxon>Gammaproteobacteria</taxon>
        <taxon>Enterobacterales</taxon>
        <taxon>Enterobacteriaceae</taxon>
        <taxon>Salmonella</taxon>
        <taxon>environmental samples</taxon>
    </lineage>
</organism>
<reference evidence="5" key="1">
    <citation type="journal article" date="2013" name="Environ. Microbiol.">
        <title>Seasonally variable intestinal metagenomes of the red palm weevil (Rhynchophorus ferrugineus).</title>
        <authorList>
            <person name="Jia S."/>
            <person name="Zhang X."/>
            <person name="Zhang G."/>
            <person name="Yin A."/>
            <person name="Zhang S."/>
            <person name="Li F."/>
            <person name="Wang L."/>
            <person name="Zhao D."/>
            <person name="Yun Q."/>
            <person name="Tala"/>
            <person name="Wang J."/>
            <person name="Sun G."/>
            <person name="Baabdullah M."/>
            <person name="Yu X."/>
            <person name="Hu S."/>
            <person name="Al-Mssallem I.S."/>
            <person name="Yu J."/>
        </authorList>
    </citation>
    <scope>NUCLEOTIDE SEQUENCE</scope>
</reference>
<dbReference type="PANTHER" id="PTHR43817:SF1">
    <property type="entry name" value="HYDROLASE, FAMILY 43, PUTATIVE (AFU_ORTHOLOGUE AFUA_3G01660)-RELATED"/>
    <property type="match status" value="1"/>
</dbReference>
<dbReference type="GO" id="GO:0004553">
    <property type="term" value="F:hydrolase activity, hydrolyzing O-glycosyl compounds"/>
    <property type="evidence" value="ECO:0007669"/>
    <property type="project" value="InterPro"/>
</dbReference>
<dbReference type="EMBL" id="KF117448">
    <property type="protein sequence ID" value="AIA84703.1"/>
    <property type="molecule type" value="Genomic_DNA"/>
</dbReference>
<protein>
    <submittedName>
        <fullName evidence="5">Glyco_hydro_43</fullName>
    </submittedName>
</protein>
<sequence length="130" mass="14718">MSHLIWAPEIHRVFNQWVVYFAAANDAAIDQKSMTFKHRIYALICQEDDPLTGEWIEAGQVDTGLDSFCLDATSFVVDQQQYLIWAQKSDDIAGNSNLYIAAMRDPRTLGLPSYDDQSSGVWMGASQIRR</sequence>
<dbReference type="Gene3D" id="2.115.10.20">
    <property type="entry name" value="Glycosyl hydrolase domain, family 43"/>
    <property type="match status" value="1"/>
</dbReference>
<accession>A0A060BKH2</accession>
<proteinExistence type="inferred from homology"/>
<feature type="non-terminal residue" evidence="5">
    <location>
        <position position="130"/>
    </location>
</feature>
<evidence type="ECO:0000256" key="4">
    <source>
        <dbReference type="ARBA" id="ARBA00023295"/>
    </source>
</evidence>
<dbReference type="Pfam" id="PF04616">
    <property type="entry name" value="Glyco_hydro_43"/>
    <property type="match status" value="1"/>
</dbReference>
<evidence type="ECO:0000256" key="2">
    <source>
        <dbReference type="ARBA" id="ARBA00022729"/>
    </source>
</evidence>
<evidence type="ECO:0000256" key="3">
    <source>
        <dbReference type="ARBA" id="ARBA00022801"/>
    </source>
</evidence>